<protein>
    <submittedName>
        <fullName evidence="2">Uncharacterized protein</fullName>
    </submittedName>
</protein>
<evidence type="ECO:0000256" key="1">
    <source>
        <dbReference type="SAM" id="SignalP"/>
    </source>
</evidence>
<accession>A0A8J7QLZ6</accession>
<proteinExistence type="predicted"/>
<reference evidence="2" key="1">
    <citation type="submission" date="2021-03" db="EMBL/GenBank/DDBJ databases">
        <authorList>
            <person name="Wang G."/>
        </authorList>
    </citation>
    <scope>NUCLEOTIDE SEQUENCE</scope>
    <source>
        <strain evidence="2">KCTC 12899</strain>
    </source>
</reference>
<feature type="chain" id="PRO_5035167224" evidence="1">
    <location>
        <begin position="22"/>
        <end position="137"/>
    </location>
</feature>
<organism evidence="2 3">
    <name type="scientific">Acanthopleuribacter pedis</name>
    <dbReference type="NCBI Taxonomy" id="442870"/>
    <lineage>
        <taxon>Bacteria</taxon>
        <taxon>Pseudomonadati</taxon>
        <taxon>Acidobacteriota</taxon>
        <taxon>Holophagae</taxon>
        <taxon>Acanthopleuribacterales</taxon>
        <taxon>Acanthopleuribacteraceae</taxon>
        <taxon>Acanthopleuribacter</taxon>
    </lineage>
</organism>
<keyword evidence="3" id="KW-1185">Reference proteome</keyword>
<dbReference type="AlphaFoldDB" id="A0A8J7QLZ6"/>
<gene>
    <name evidence="2" type="ORF">J3U88_18260</name>
</gene>
<feature type="signal peptide" evidence="1">
    <location>
        <begin position="1"/>
        <end position="21"/>
    </location>
</feature>
<dbReference type="Proteomes" id="UP000664417">
    <property type="component" value="Unassembled WGS sequence"/>
</dbReference>
<comment type="caution">
    <text evidence="2">The sequence shown here is derived from an EMBL/GenBank/DDBJ whole genome shotgun (WGS) entry which is preliminary data.</text>
</comment>
<evidence type="ECO:0000313" key="3">
    <source>
        <dbReference type="Proteomes" id="UP000664417"/>
    </source>
</evidence>
<evidence type="ECO:0000313" key="2">
    <source>
        <dbReference type="EMBL" id="MBO1320425.1"/>
    </source>
</evidence>
<keyword evidence="1" id="KW-0732">Signal</keyword>
<name>A0A8J7QLZ6_9BACT</name>
<dbReference type="EMBL" id="JAFREP010000017">
    <property type="protein sequence ID" value="MBO1320425.1"/>
    <property type="molecule type" value="Genomic_DNA"/>
</dbReference>
<sequence>MTKKLLLTILLVGTGGLLAFAGEAVSQENQAKSSHITQVKSTQSTSKAQPLAVSLRKGYDTPANFRIAFYATITGGSGVYETEWTYTNGSTLYENDTYLKVYCRRDGFVYYKVRDKITGETVTKSLYTLCYGPANPL</sequence>
<dbReference type="RefSeq" id="WP_207860379.1">
    <property type="nucleotide sequence ID" value="NZ_JAFREP010000017.1"/>
</dbReference>